<dbReference type="AlphaFoldDB" id="A0A345CUH2"/>
<protein>
    <submittedName>
        <fullName evidence="1">Uncharacterized protein</fullName>
    </submittedName>
</protein>
<evidence type="ECO:0000313" key="1">
    <source>
        <dbReference type="EMBL" id="AXF77089.1"/>
    </source>
</evidence>
<dbReference type="RefSeq" id="WP_233479955.1">
    <property type="nucleotide sequence ID" value="NZ_CP013970.1"/>
</dbReference>
<name>A0A345CUH2_9GAMM</name>
<dbReference type="Proteomes" id="UP000264980">
    <property type="component" value="Chromosome"/>
</dbReference>
<sequence>MNVDLYGIVVANGKLGATAGSAGVSDYWDTTHDSLNLKVSGELEVKLIFDKITNWIFDDETSAAEVKKSSDNGESNIITGCVTVLVGD</sequence>
<evidence type="ECO:0000313" key="2">
    <source>
        <dbReference type="Proteomes" id="UP000264980"/>
    </source>
</evidence>
<proteinExistence type="predicted"/>
<gene>
    <name evidence="1" type="ORF">AV903_15415</name>
</gene>
<organism evidence="1 2">
    <name type="scientific">Erwinia tracheiphila</name>
    <dbReference type="NCBI Taxonomy" id="65700"/>
    <lineage>
        <taxon>Bacteria</taxon>
        <taxon>Pseudomonadati</taxon>
        <taxon>Pseudomonadota</taxon>
        <taxon>Gammaproteobacteria</taxon>
        <taxon>Enterobacterales</taxon>
        <taxon>Erwiniaceae</taxon>
        <taxon>Erwinia</taxon>
    </lineage>
</organism>
<accession>A0A345CUH2</accession>
<dbReference type="EMBL" id="CP013970">
    <property type="protein sequence ID" value="AXF77089.1"/>
    <property type="molecule type" value="Genomic_DNA"/>
</dbReference>
<reference evidence="2" key="1">
    <citation type="submission" date="2016-01" db="EMBL/GenBank/DDBJ databases">
        <authorList>
            <person name="Shapiro L."/>
        </authorList>
    </citation>
    <scope>NUCLEOTIDE SEQUENCE [LARGE SCALE GENOMIC DNA]</scope>
    <source>
        <strain evidence="2">MDcuke</strain>
    </source>
</reference>